<evidence type="ECO:0000256" key="4">
    <source>
        <dbReference type="PIRSR" id="PIRSR000193-1"/>
    </source>
</evidence>
<evidence type="ECO:0000256" key="3">
    <source>
        <dbReference type="ARBA" id="ARBA00023002"/>
    </source>
</evidence>
<feature type="domain" description="Pyrroline-5-carboxylate reductase catalytic N-terminal" evidence="5">
    <location>
        <begin position="9"/>
        <end position="114"/>
    </location>
</feature>
<dbReference type="RefSeq" id="XP_024693640.1">
    <property type="nucleotide sequence ID" value="XM_024841164.1"/>
</dbReference>
<proteinExistence type="inferred from homology"/>
<evidence type="ECO:0000313" key="7">
    <source>
        <dbReference type="EMBL" id="PKY05046.1"/>
    </source>
</evidence>
<dbReference type="OrthoDB" id="10263291at2759"/>
<dbReference type="GO" id="GO:0055129">
    <property type="term" value="P:L-proline biosynthetic process"/>
    <property type="evidence" value="ECO:0007669"/>
    <property type="project" value="TreeGrafter"/>
</dbReference>
<feature type="binding site" evidence="4">
    <location>
        <position position="72"/>
    </location>
    <ligand>
        <name>NADPH</name>
        <dbReference type="ChEBI" id="CHEBI:57783"/>
    </ligand>
</feature>
<accession>A0A2I1D594</accession>
<feature type="domain" description="Pyrroline-5-carboxylate reductase dimerisation" evidence="6">
    <location>
        <begin position="191"/>
        <end position="291"/>
    </location>
</feature>
<keyword evidence="3" id="KW-0560">Oxidoreductase</keyword>
<dbReference type="PIRSF" id="PIRSF000193">
    <property type="entry name" value="Pyrrol-5-carb_rd"/>
    <property type="match status" value="1"/>
</dbReference>
<dbReference type="EMBL" id="MSFM01000005">
    <property type="protein sequence ID" value="PKY05046.1"/>
    <property type="molecule type" value="Genomic_DNA"/>
</dbReference>
<name>A0A2I1D594_ASPC2</name>
<dbReference type="SUPFAM" id="SSF51735">
    <property type="entry name" value="NAD(P)-binding Rossmann-fold domains"/>
    <property type="match status" value="1"/>
</dbReference>
<dbReference type="Gene3D" id="1.10.3730.10">
    <property type="entry name" value="ProC C-terminal domain-like"/>
    <property type="match status" value="1"/>
</dbReference>
<gene>
    <name evidence="7" type="ORF">P168DRAFT_326785</name>
</gene>
<organism evidence="7 8">
    <name type="scientific">Aspergillus campestris (strain IBT 28561)</name>
    <dbReference type="NCBI Taxonomy" id="1392248"/>
    <lineage>
        <taxon>Eukaryota</taxon>
        <taxon>Fungi</taxon>
        <taxon>Dikarya</taxon>
        <taxon>Ascomycota</taxon>
        <taxon>Pezizomycotina</taxon>
        <taxon>Eurotiomycetes</taxon>
        <taxon>Eurotiomycetidae</taxon>
        <taxon>Eurotiales</taxon>
        <taxon>Aspergillaceae</taxon>
        <taxon>Aspergillus</taxon>
        <taxon>Aspergillus subgen. Circumdati</taxon>
    </lineage>
</organism>
<dbReference type="InterPro" id="IPR000304">
    <property type="entry name" value="Pyrroline-COOH_reductase"/>
</dbReference>
<dbReference type="GeneID" id="36548688"/>
<dbReference type="Proteomes" id="UP000234254">
    <property type="component" value="Unassembled WGS sequence"/>
</dbReference>
<dbReference type="AlphaFoldDB" id="A0A2I1D594"/>
<dbReference type="SUPFAM" id="SSF48179">
    <property type="entry name" value="6-phosphogluconate dehydrogenase C-terminal domain-like"/>
    <property type="match status" value="1"/>
</dbReference>
<reference evidence="7" key="1">
    <citation type="submission" date="2016-12" db="EMBL/GenBank/DDBJ databases">
        <title>The genomes of Aspergillus section Nigri reveals drivers in fungal speciation.</title>
        <authorList>
            <consortium name="DOE Joint Genome Institute"/>
            <person name="Vesth T.C."/>
            <person name="Nybo J."/>
            <person name="Theobald S."/>
            <person name="Brandl J."/>
            <person name="Frisvad J.C."/>
            <person name="Nielsen K.F."/>
            <person name="Lyhne E.K."/>
            <person name="Kogle M.E."/>
            <person name="Kuo A."/>
            <person name="Riley R."/>
            <person name="Clum A."/>
            <person name="Nolan M."/>
            <person name="Lipzen A."/>
            <person name="Salamov A."/>
            <person name="Henrissat B."/>
            <person name="Wiebenga A."/>
            <person name="De vries R.P."/>
            <person name="Grigoriev I.V."/>
            <person name="Mortensen U.H."/>
            <person name="Andersen M.R."/>
            <person name="Baker S.E."/>
        </authorList>
    </citation>
    <scope>NUCLEOTIDE SEQUENCE</scope>
    <source>
        <strain evidence="7">IBT 28561</strain>
    </source>
</reference>
<dbReference type="InterPro" id="IPR028939">
    <property type="entry name" value="P5C_Rdtase_cat_N"/>
</dbReference>
<keyword evidence="2 4" id="KW-0521">NADP</keyword>
<evidence type="ECO:0000256" key="2">
    <source>
        <dbReference type="ARBA" id="ARBA00022857"/>
    </source>
</evidence>
<comment type="similarity">
    <text evidence="1">Belongs to the pyrroline-5-carboxylate reductase family.</text>
</comment>
<protein>
    <submittedName>
        <fullName evidence="7">Pyrroline-5-carboxylate reductase</fullName>
    </submittedName>
</protein>
<dbReference type="Gene3D" id="3.40.50.720">
    <property type="entry name" value="NAD(P)-binding Rossmann-like Domain"/>
    <property type="match status" value="1"/>
</dbReference>
<dbReference type="InterPro" id="IPR036291">
    <property type="entry name" value="NAD(P)-bd_dom_sf"/>
</dbReference>
<dbReference type="HAMAP" id="MF_01925">
    <property type="entry name" value="P5C_reductase"/>
    <property type="match status" value="1"/>
</dbReference>
<dbReference type="PANTHER" id="PTHR11645">
    <property type="entry name" value="PYRROLINE-5-CARBOXYLATE REDUCTASE"/>
    <property type="match status" value="1"/>
</dbReference>
<dbReference type="Pfam" id="PF03807">
    <property type="entry name" value="F420_oxidored"/>
    <property type="match status" value="1"/>
</dbReference>
<keyword evidence="8" id="KW-1185">Reference proteome</keyword>
<evidence type="ECO:0000256" key="1">
    <source>
        <dbReference type="ARBA" id="ARBA00005525"/>
    </source>
</evidence>
<evidence type="ECO:0000313" key="8">
    <source>
        <dbReference type="Proteomes" id="UP000234254"/>
    </source>
</evidence>
<sequence length="294" mass="30998">MALAQPVHLALLGCGHIGTALLQALIPSISHSQSPISKITVSLNRPESQAHLHNQFCSNNTTSPITFLLRQNTTAVQHADAVLFAFPPSQLPAVLKSPHMKEALHHKPIISILARTPLTTIHSLIHDPQNAAPTPKLQIVRAMPTISARAHESATLIADPPEGHPTPEQATNLATQIFATVGKVFRVPDASFDAATGVSAFSNALVTVAVREISRAAIAEGVSPEHAVAVSAQCIRGVGTLLREGATPEELRHSLSAPGSITGLAVEGLVDGRFEALLEPLLAAAVKRAREYST</sequence>
<evidence type="ECO:0000259" key="5">
    <source>
        <dbReference type="Pfam" id="PF03807"/>
    </source>
</evidence>
<comment type="caution">
    <text evidence="7">The sequence shown here is derived from an EMBL/GenBank/DDBJ whole genome shotgun (WGS) entry which is preliminary data.</text>
</comment>
<dbReference type="InterPro" id="IPR008927">
    <property type="entry name" value="6-PGluconate_DH-like_C_sf"/>
</dbReference>
<dbReference type="PANTHER" id="PTHR11645:SF0">
    <property type="entry name" value="PYRROLINE-5-CARBOXYLATE REDUCTASE 3"/>
    <property type="match status" value="1"/>
</dbReference>
<evidence type="ECO:0000259" key="6">
    <source>
        <dbReference type="Pfam" id="PF14748"/>
    </source>
</evidence>
<dbReference type="InterPro" id="IPR029036">
    <property type="entry name" value="P5CR_dimer"/>
</dbReference>
<dbReference type="GO" id="GO:0004735">
    <property type="term" value="F:pyrroline-5-carboxylate reductase activity"/>
    <property type="evidence" value="ECO:0007669"/>
    <property type="project" value="InterPro"/>
</dbReference>
<feature type="binding site" evidence="4">
    <location>
        <begin position="85"/>
        <end position="88"/>
    </location>
    <ligand>
        <name>NADP(+)</name>
        <dbReference type="ChEBI" id="CHEBI:58349"/>
    </ligand>
</feature>
<dbReference type="VEuPathDB" id="FungiDB:P168DRAFT_326785"/>
<dbReference type="Pfam" id="PF14748">
    <property type="entry name" value="P5CR_dimer"/>
    <property type="match status" value="1"/>
</dbReference>